<proteinExistence type="predicted"/>
<dbReference type="InParanoid" id="I3EE80"/>
<dbReference type="EMBL" id="GL870882">
    <property type="protein sequence ID" value="EIJ87527.1"/>
    <property type="molecule type" value="Genomic_DNA"/>
</dbReference>
<accession>I3EE80</accession>
<keyword evidence="1" id="KW-0472">Membrane</keyword>
<dbReference type="AlphaFoldDB" id="I3EE80"/>
<evidence type="ECO:0000313" key="3">
    <source>
        <dbReference type="Proteomes" id="UP000002872"/>
    </source>
</evidence>
<reference evidence="2" key="1">
    <citation type="submission" date="2011-01" db="EMBL/GenBank/DDBJ databases">
        <title>The Genome Sequence of Nematocida parisii strain ERTm3.</title>
        <authorList>
            <consortium name="The Broad Institute Genome Sequencing Platform"/>
            <consortium name="The Broad Institute Genome Sequencing Center for Infectious Disease"/>
            <person name="Cuomo C."/>
            <person name="Troemel E."/>
            <person name="Young S.K."/>
            <person name="Zeng Q."/>
            <person name="Gargeya S."/>
            <person name="Fitzgerald M."/>
            <person name="Haas B."/>
            <person name="Abouelleil A."/>
            <person name="Alvarado L."/>
            <person name="Arachchi H.M."/>
            <person name="Berlin A."/>
            <person name="Chapman S.B."/>
            <person name="Gearin G."/>
            <person name="Goldberg J."/>
            <person name="Griggs A."/>
            <person name="Gujja S."/>
            <person name="Hansen M."/>
            <person name="Heiman D."/>
            <person name="Howarth C."/>
            <person name="Larimer J."/>
            <person name="Lui A."/>
            <person name="MacDonald P.J.P."/>
            <person name="McCowen C."/>
            <person name="Montmayeur A."/>
            <person name="Murphy C."/>
            <person name="Neiman D."/>
            <person name="Pearson M."/>
            <person name="Priest M."/>
            <person name="Roberts A."/>
            <person name="Saif S."/>
            <person name="Shea T."/>
            <person name="Sisk P."/>
            <person name="Stolte C."/>
            <person name="Sykes S."/>
            <person name="Wortman J."/>
            <person name="Nusbaum C."/>
            <person name="Birren B."/>
        </authorList>
    </citation>
    <scope>NUCLEOTIDE SEQUENCE</scope>
    <source>
        <strain evidence="2">ERTm3</strain>
    </source>
</reference>
<dbReference type="OMA" id="HNTIPNE"/>
<evidence type="ECO:0000256" key="1">
    <source>
        <dbReference type="SAM" id="Phobius"/>
    </source>
</evidence>
<keyword evidence="1" id="KW-1133">Transmembrane helix</keyword>
<feature type="transmembrane region" description="Helical" evidence="1">
    <location>
        <begin position="6"/>
        <end position="26"/>
    </location>
</feature>
<sequence length="405" mass="46664">MLVADLWLFLGVCILVLLVTVLFIFMNTTREEIERMLSEDNTVGVKEVLNKPDTPAVIRDMYTVLLDTTKTELDILSVLNIHNNTHISYLIYGDYLLRNNKVNESIDKYTTAVKLSTDPSDTESILKVIIFAYLQIKDLPNAFYTGWSLIEMSNTGYNLRLLYFISQAIITQKGFLNHPILQESLKTKKLIGDNLILPKDNEVEILKSNDIEIISAPGTRTFLNKHNINISRDVEVGIITDTLPYFNLIHEHGFNTFIKEYHNTIPNEYKTQSGLEVDVLSYLIKSEDILMLYKVSNYFYTECNYFCSLVLFRCVIELFSRIDTYRSKFMQLSSVIGSNAFTDIFMISPVDYDKYIQSVKKLNLSIFIVSKGNSKDHPLDKVLSEHFSDKVSLIPYTIPDVYKYD</sequence>
<name>I3EE80_NEMP3</name>
<keyword evidence="1" id="KW-0812">Transmembrane</keyword>
<organism evidence="2 3">
    <name type="scientific">Nematocida parisii (strain ERTm3)</name>
    <name type="common">Nematode killer fungus</name>
    <dbReference type="NCBI Taxonomy" id="935791"/>
    <lineage>
        <taxon>Eukaryota</taxon>
        <taxon>Fungi</taxon>
        <taxon>Fungi incertae sedis</taxon>
        <taxon>Microsporidia</taxon>
        <taxon>Nematocida</taxon>
    </lineage>
</organism>
<dbReference type="Proteomes" id="UP000002872">
    <property type="component" value="Unassembled WGS sequence"/>
</dbReference>
<keyword evidence="3" id="KW-1185">Reference proteome</keyword>
<evidence type="ECO:0000313" key="2">
    <source>
        <dbReference type="EMBL" id="EIJ87527.1"/>
    </source>
</evidence>
<dbReference type="VEuPathDB" id="MicrosporidiaDB:NEQG_02408"/>
<dbReference type="HOGENOM" id="CLU_717827_0_0_1"/>
<gene>
    <name evidence="2" type="ORF">NEQG_02408</name>
</gene>
<dbReference type="OrthoDB" id="2187962at2759"/>
<protein>
    <submittedName>
        <fullName evidence="2">Uncharacterized protein</fullName>
    </submittedName>
</protein>